<reference evidence="4 5" key="1">
    <citation type="journal article" date="2013" name="ISME J.">
        <title>A metabolic model for members of the genus Tetrasphaera involved in enhanced biological phosphorus removal.</title>
        <authorList>
            <person name="Kristiansen R."/>
            <person name="Nguyen H.T.T."/>
            <person name="Saunders A.M."/>
            <person name="Nielsen J.L."/>
            <person name="Wimmer R."/>
            <person name="Le V.Q."/>
            <person name="McIlroy S.J."/>
            <person name="Petrovski S."/>
            <person name="Seviour R.J."/>
            <person name="Calteau A."/>
            <person name="Nielsen K.L."/>
            <person name="Nielsen P.H."/>
        </authorList>
    </citation>
    <scope>NUCLEOTIDE SEQUENCE [LARGE SCALE GENOMIC DNA]</scope>
    <source>
        <strain evidence="4 5">Ben110</strain>
    </source>
</reference>
<keyword evidence="5" id="KW-1185">Reference proteome</keyword>
<dbReference type="EC" id="2.3.1.189" evidence="4"/>
<sequence>MVAVDPAYHGRGLAVPLTAAGLAHLARRGLRAVVLYVDGDNDRALRTYRRLGFTDLEVHAQYRRVPAAAKMEP</sequence>
<organism evidence="4 5">
    <name type="scientific">Nostocoides australiense Ben110</name>
    <dbReference type="NCBI Taxonomy" id="1193182"/>
    <lineage>
        <taxon>Bacteria</taxon>
        <taxon>Bacillati</taxon>
        <taxon>Actinomycetota</taxon>
        <taxon>Actinomycetes</taxon>
        <taxon>Micrococcales</taxon>
        <taxon>Intrasporangiaceae</taxon>
        <taxon>Nostocoides</taxon>
    </lineage>
</organism>
<dbReference type="AlphaFoldDB" id="W6JUD1"/>
<dbReference type="SUPFAM" id="SSF55729">
    <property type="entry name" value="Acyl-CoA N-acyltransferases (Nat)"/>
    <property type="match status" value="1"/>
</dbReference>
<dbReference type="EMBL" id="CAJA01000083">
    <property type="protein sequence ID" value="CCH72512.1"/>
    <property type="molecule type" value="Genomic_DNA"/>
</dbReference>
<evidence type="ECO:0000313" key="4">
    <source>
        <dbReference type="EMBL" id="CCH72512.1"/>
    </source>
</evidence>
<feature type="domain" description="N-acetyltransferase" evidence="3">
    <location>
        <begin position="1"/>
        <end position="73"/>
    </location>
</feature>
<dbReference type="InterPro" id="IPR016181">
    <property type="entry name" value="Acyl_CoA_acyltransferase"/>
</dbReference>
<proteinExistence type="predicted"/>
<dbReference type="PANTHER" id="PTHR43420">
    <property type="entry name" value="ACETYLTRANSFERASE"/>
    <property type="match status" value="1"/>
</dbReference>
<protein>
    <submittedName>
        <fullName evidence="4">Mycothiol acetyltransferase</fullName>
        <ecNumber evidence="4">2.3.1.189</ecNumber>
    </submittedName>
</protein>
<dbReference type="InterPro" id="IPR050680">
    <property type="entry name" value="YpeA/RimI_acetyltransf"/>
</dbReference>
<dbReference type="Gene3D" id="3.40.630.30">
    <property type="match status" value="1"/>
</dbReference>
<evidence type="ECO:0000256" key="2">
    <source>
        <dbReference type="ARBA" id="ARBA00023315"/>
    </source>
</evidence>
<keyword evidence="2 4" id="KW-0012">Acyltransferase</keyword>
<dbReference type="InterPro" id="IPR000182">
    <property type="entry name" value="GNAT_dom"/>
</dbReference>
<comment type="caution">
    <text evidence="4">The sequence shown here is derived from an EMBL/GenBank/DDBJ whole genome shotgun (WGS) entry which is preliminary data.</text>
</comment>
<accession>W6JUD1</accession>
<evidence type="ECO:0000313" key="5">
    <source>
        <dbReference type="Proteomes" id="UP000035763"/>
    </source>
</evidence>
<evidence type="ECO:0000259" key="3">
    <source>
        <dbReference type="PROSITE" id="PS51186"/>
    </source>
</evidence>
<dbReference type="GO" id="GO:0035447">
    <property type="term" value="F:mycothiol synthase activity"/>
    <property type="evidence" value="ECO:0007669"/>
    <property type="project" value="UniProtKB-EC"/>
</dbReference>
<dbReference type="Pfam" id="PF00583">
    <property type="entry name" value="Acetyltransf_1"/>
    <property type="match status" value="1"/>
</dbReference>
<dbReference type="Proteomes" id="UP000035763">
    <property type="component" value="Unassembled WGS sequence"/>
</dbReference>
<dbReference type="PROSITE" id="PS51186">
    <property type="entry name" value="GNAT"/>
    <property type="match status" value="1"/>
</dbReference>
<keyword evidence="1 4" id="KW-0808">Transferase</keyword>
<name>W6JUD1_9MICO</name>
<gene>
    <name evidence="4" type="ORF">BN11_1730012</name>
</gene>
<dbReference type="STRING" id="1193182.BN11_1730012"/>
<evidence type="ECO:0000256" key="1">
    <source>
        <dbReference type="ARBA" id="ARBA00022679"/>
    </source>
</evidence>
<dbReference type="PANTHER" id="PTHR43420:SF12">
    <property type="entry name" value="N-ACETYLTRANSFERASE DOMAIN-CONTAINING PROTEIN"/>
    <property type="match status" value="1"/>
</dbReference>